<proteinExistence type="inferred from homology"/>
<feature type="domain" description="DNA binding HTH" evidence="4">
    <location>
        <begin position="56"/>
        <end position="95"/>
    </location>
</feature>
<dbReference type="PRINTS" id="PR01590">
    <property type="entry name" value="HTHFIS"/>
</dbReference>
<dbReference type="NCBIfam" id="NF001659">
    <property type="entry name" value="PRK00430.1"/>
    <property type="match status" value="1"/>
</dbReference>
<accession>A0A3B1AVS4</accession>
<dbReference type="Gene3D" id="1.10.10.60">
    <property type="entry name" value="Homeodomain-like"/>
    <property type="match status" value="1"/>
</dbReference>
<feature type="non-terminal residue" evidence="5">
    <location>
        <position position="95"/>
    </location>
</feature>
<dbReference type="InterPro" id="IPR002197">
    <property type="entry name" value="HTH_Fis"/>
</dbReference>
<dbReference type="InterPro" id="IPR005412">
    <property type="entry name" value="Fis_DNA-bd"/>
</dbReference>
<dbReference type="AlphaFoldDB" id="A0A3B1AVS4"/>
<evidence type="ECO:0000313" key="5">
    <source>
        <dbReference type="EMBL" id="VAX03408.1"/>
    </source>
</evidence>
<keyword evidence="2 5" id="KW-0238">DNA-binding</keyword>
<gene>
    <name evidence="5" type="ORF">MNBD_GAMMA19-2317</name>
</gene>
<dbReference type="EMBL" id="UOFV01000396">
    <property type="protein sequence ID" value="VAX03408.1"/>
    <property type="molecule type" value="Genomic_DNA"/>
</dbReference>
<evidence type="ECO:0000256" key="3">
    <source>
        <dbReference type="ARBA" id="ARBA00029540"/>
    </source>
</evidence>
<dbReference type="InterPro" id="IPR050207">
    <property type="entry name" value="Trans_regulatory_Fis"/>
</dbReference>
<dbReference type="GO" id="GO:0006355">
    <property type="term" value="P:regulation of DNA-templated transcription"/>
    <property type="evidence" value="ECO:0007669"/>
    <property type="project" value="InterPro"/>
</dbReference>
<sequence length="95" mass="10752">MTIHFHNTESMVEIAADHLEDDAQNAPLSDHIKSMLEGYFNDLDGHPPADLYQMVLQEIEQPLLESVLHYTRGNQSKAAIVLGLNRGTLRKKLKQ</sequence>
<evidence type="ECO:0000259" key="4">
    <source>
        <dbReference type="Pfam" id="PF02954"/>
    </source>
</evidence>
<reference evidence="5" key="1">
    <citation type="submission" date="2018-06" db="EMBL/GenBank/DDBJ databases">
        <authorList>
            <person name="Zhirakovskaya E."/>
        </authorList>
    </citation>
    <scope>NUCLEOTIDE SEQUENCE</scope>
</reference>
<dbReference type="PRINTS" id="PR01591">
    <property type="entry name" value="DNABINDNGFIS"/>
</dbReference>
<comment type="similarity">
    <text evidence="1">Belongs to the transcriptional regulatory Fis family.</text>
</comment>
<dbReference type="PANTHER" id="PTHR47918:SF1">
    <property type="entry name" value="DNA-BINDING PROTEIN FIS"/>
    <property type="match status" value="1"/>
</dbReference>
<evidence type="ECO:0000256" key="2">
    <source>
        <dbReference type="ARBA" id="ARBA00023125"/>
    </source>
</evidence>
<dbReference type="PIRSF" id="PIRSF002097">
    <property type="entry name" value="DNA-binding_Fis"/>
    <property type="match status" value="1"/>
</dbReference>
<dbReference type="InterPro" id="IPR009057">
    <property type="entry name" value="Homeodomain-like_sf"/>
</dbReference>
<dbReference type="Pfam" id="PF02954">
    <property type="entry name" value="HTH_8"/>
    <property type="match status" value="1"/>
</dbReference>
<name>A0A3B1AVS4_9ZZZZ</name>
<evidence type="ECO:0000256" key="1">
    <source>
        <dbReference type="ARBA" id="ARBA00008559"/>
    </source>
</evidence>
<dbReference type="PANTHER" id="PTHR47918">
    <property type="entry name" value="DNA-BINDING PROTEIN FIS"/>
    <property type="match status" value="1"/>
</dbReference>
<dbReference type="GO" id="GO:0043565">
    <property type="term" value="F:sequence-specific DNA binding"/>
    <property type="evidence" value="ECO:0007669"/>
    <property type="project" value="InterPro"/>
</dbReference>
<dbReference type="SUPFAM" id="SSF46689">
    <property type="entry name" value="Homeodomain-like"/>
    <property type="match status" value="1"/>
</dbReference>
<organism evidence="5">
    <name type="scientific">hydrothermal vent metagenome</name>
    <dbReference type="NCBI Taxonomy" id="652676"/>
    <lineage>
        <taxon>unclassified sequences</taxon>
        <taxon>metagenomes</taxon>
        <taxon>ecological metagenomes</taxon>
    </lineage>
</organism>
<protein>
    <recommendedName>
        <fullName evidence="3">Putative Fis-like DNA-binding protein</fullName>
    </recommendedName>
</protein>